<dbReference type="SUPFAM" id="SSF54637">
    <property type="entry name" value="Thioesterase/thiol ester dehydrase-isomerase"/>
    <property type="match status" value="1"/>
</dbReference>
<reference evidence="3" key="1">
    <citation type="submission" date="2010-05" db="EMBL/GenBank/DDBJ databases">
        <title>The draft genome of Desulfonatronospira thiodismutans ASO3-1.</title>
        <authorList>
            <consortium name="US DOE Joint Genome Institute (JGI-PGF)"/>
            <person name="Lucas S."/>
            <person name="Copeland A."/>
            <person name="Lapidus A."/>
            <person name="Cheng J.-F."/>
            <person name="Bruce D."/>
            <person name="Goodwin L."/>
            <person name="Pitluck S."/>
            <person name="Chertkov O."/>
            <person name="Brettin T."/>
            <person name="Detter J.C."/>
            <person name="Han C."/>
            <person name="Land M.L."/>
            <person name="Hauser L."/>
            <person name="Kyrpides N."/>
            <person name="Mikhailova N."/>
            <person name="Muyzer G."/>
            <person name="Woyke T."/>
        </authorList>
    </citation>
    <scope>NUCLEOTIDE SEQUENCE [LARGE SCALE GENOMIC DNA]</scope>
    <source>
        <strain evidence="3">ASO3-1</strain>
    </source>
</reference>
<dbReference type="Proteomes" id="UP000005496">
    <property type="component" value="Unassembled WGS sequence"/>
</dbReference>
<dbReference type="Gene3D" id="3.10.129.10">
    <property type="entry name" value="Hotdog Thioesterase"/>
    <property type="match status" value="1"/>
</dbReference>
<proteinExistence type="inferred from homology"/>
<dbReference type="eggNOG" id="COG0824">
    <property type="taxonomic scope" value="Bacteria"/>
</dbReference>
<evidence type="ECO:0000313" key="3">
    <source>
        <dbReference type="EMBL" id="EFI33468.1"/>
    </source>
</evidence>
<organism evidence="3 4">
    <name type="scientific">Desulfonatronospira thiodismutans ASO3-1</name>
    <dbReference type="NCBI Taxonomy" id="555779"/>
    <lineage>
        <taxon>Bacteria</taxon>
        <taxon>Pseudomonadati</taxon>
        <taxon>Thermodesulfobacteriota</taxon>
        <taxon>Desulfovibrionia</taxon>
        <taxon>Desulfovibrionales</taxon>
        <taxon>Desulfonatronovibrionaceae</taxon>
        <taxon>Desulfonatronospira</taxon>
    </lineage>
</organism>
<protein>
    <submittedName>
        <fullName evidence="3">Thioesterase superfamily protein</fullName>
    </submittedName>
</protein>
<keyword evidence="2" id="KW-0378">Hydrolase</keyword>
<dbReference type="PANTHER" id="PTHR31793">
    <property type="entry name" value="4-HYDROXYBENZOYL-COA THIOESTERASE FAMILY MEMBER"/>
    <property type="match status" value="1"/>
</dbReference>
<gene>
    <name evidence="3" type="ORF">Dthio_PD0802</name>
</gene>
<dbReference type="InterPro" id="IPR050563">
    <property type="entry name" value="4-hydroxybenzoyl-CoA_TE"/>
</dbReference>
<comment type="similarity">
    <text evidence="1">Belongs to the 4-hydroxybenzoyl-CoA thioesterase family.</text>
</comment>
<dbReference type="AlphaFoldDB" id="D6SS02"/>
<name>D6SS02_9BACT</name>
<dbReference type="EMBL" id="ACJN02000003">
    <property type="protein sequence ID" value="EFI33468.1"/>
    <property type="molecule type" value="Genomic_DNA"/>
</dbReference>
<keyword evidence="4" id="KW-1185">Reference proteome</keyword>
<comment type="caution">
    <text evidence="3">The sequence shown here is derived from an EMBL/GenBank/DDBJ whole genome shotgun (WGS) entry which is preliminary data.</text>
</comment>
<dbReference type="Pfam" id="PF13279">
    <property type="entry name" value="4HBT_2"/>
    <property type="match status" value="1"/>
</dbReference>
<dbReference type="InterPro" id="IPR029069">
    <property type="entry name" value="HotDog_dom_sf"/>
</dbReference>
<dbReference type="CDD" id="cd00586">
    <property type="entry name" value="4HBT"/>
    <property type="match status" value="1"/>
</dbReference>
<dbReference type="RefSeq" id="WP_008870820.1">
    <property type="nucleotide sequence ID" value="NZ_ACJN02000003.1"/>
</dbReference>
<dbReference type="PANTHER" id="PTHR31793:SF27">
    <property type="entry name" value="NOVEL THIOESTERASE SUPERFAMILY DOMAIN AND SAPOSIN A-TYPE DOMAIN CONTAINING PROTEIN (0610012H03RIK)"/>
    <property type="match status" value="1"/>
</dbReference>
<dbReference type="GO" id="GO:0047617">
    <property type="term" value="F:fatty acyl-CoA hydrolase activity"/>
    <property type="evidence" value="ECO:0007669"/>
    <property type="project" value="TreeGrafter"/>
</dbReference>
<accession>D6SS02</accession>
<evidence type="ECO:0000256" key="1">
    <source>
        <dbReference type="ARBA" id="ARBA00005953"/>
    </source>
</evidence>
<evidence type="ECO:0000256" key="2">
    <source>
        <dbReference type="ARBA" id="ARBA00022801"/>
    </source>
</evidence>
<evidence type="ECO:0000313" key="4">
    <source>
        <dbReference type="Proteomes" id="UP000005496"/>
    </source>
</evidence>
<sequence>MHKPYFPSVDGHPPPLRAVCSRWVRFEEVDPLGIVWHGRYPSYFEDARMALGEKYGIGYMTFYEHNVSVPIKRMHVDYHGPLGFSEEFTVEGIQHYCEAARINTEYIIRNKAGAVTTRGYTVQMMLDADRNILMTFPDFYSEFCRRWKRGEL</sequence>